<dbReference type="AlphaFoldDB" id="A0A9P6ZFG0"/>
<comment type="caution">
    <text evidence="2">The sequence shown here is derived from an EMBL/GenBank/DDBJ whole genome shotgun (WGS) entry which is preliminary data.</text>
</comment>
<proteinExistence type="predicted"/>
<feature type="compositionally biased region" description="Low complexity" evidence="1">
    <location>
        <begin position="68"/>
        <end position="77"/>
    </location>
</feature>
<accession>A0A9P6ZFG0</accession>
<sequence>MDSGGIPLSPETYTGRDACERLAAEGTLPSYSAAYQDSSSSASTSPVGVRTALFAFSLTTTSTRTPDSSLPETTLTETTEEATESDSWTENGVQDLAFEASPPQVQEIALAEIHRDSNIWRWINEIEDFEDPVLPISEPPSSLLPEIILAEAAEDPDVWMLINEIEESIDLPHSESLTDAAEDPDFCNYPIRTLLICSWLNNCCESLHERSPSELASFSTAHEM</sequence>
<keyword evidence="3" id="KW-1185">Reference proteome</keyword>
<reference evidence="2" key="1">
    <citation type="journal article" date="2020" name="New Phytol.">
        <title>Comparative genomics reveals dynamic genome evolution in host specialist ectomycorrhizal fungi.</title>
        <authorList>
            <person name="Lofgren L.A."/>
            <person name="Nguyen N.H."/>
            <person name="Vilgalys R."/>
            <person name="Ruytinx J."/>
            <person name="Liao H.L."/>
            <person name="Branco S."/>
            <person name="Kuo A."/>
            <person name="LaButti K."/>
            <person name="Lipzen A."/>
            <person name="Andreopoulos W."/>
            <person name="Pangilinan J."/>
            <person name="Riley R."/>
            <person name="Hundley H."/>
            <person name="Na H."/>
            <person name="Barry K."/>
            <person name="Grigoriev I.V."/>
            <person name="Stajich J.E."/>
            <person name="Kennedy P.G."/>
        </authorList>
    </citation>
    <scope>NUCLEOTIDE SEQUENCE</scope>
    <source>
        <strain evidence="2">DOB743</strain>
    </source>
</reference>
<dbReference type="OrthoDB" id="10472391at2759"/>
<protein>
    <submittedName>
        <fullName evidence="2">Uncharacterized protein</fullName>
    </submittedName>
</protein>
<gene>
    <name evidence="2" type="ORF">EV702DRAFT_1156636</name>
</gene>
<evidence type="ECO:0000313" key="3">
    <source>
        <dbReference type="Proteomes" id="UP000714275"/>
    </source>
</evidence>
<evidence type="ECO:0000256" key="1">
    <source>
        <dbReference type="SAM" id="MobiDB-lite"/>
    </source>
</evidence>
<dbReference type="EMBL" id="JABBWD010000150">
    <property type="protein sequence ID" value="KAG1763731.1"/>
    <property type="molecule type" value="Genomic_DNA"/>
</dbReference>
<feature type="region of interest" description="Disordered" evidence="1">
    <location>
        <begin position="62"/>
        <end position="88"/>
    </location>
</feature>
<evidence type="ECO:0000313" key="2">
    <source>
        <dbReference type="EMBL" id="KAG1763731.1"/>
    </source>
</evidence>
<dbReference type="Proteomes" id="UP000714275">
    <property type="component" value="Unassembled WGS sequence"/>
</dbReference>
<organism evidence="2 3">
    <name type="scientific">Suillus placidus</name>
    <dbReference type="NCBI Taxonomy" id="48579"/>
    <lineage>
        <taxon>Eukaryota</taxon>
        <taxon>Fungi</taxon>
        <taxon>Dikarya</taxon>
        <taxon>Basidiomycota</taxon>
        <taxon>Agaricomycotina</taxon>
        <taxon>Agaricomycetes</taxon>
        <taxon>Agaricomycetidae</taxon>
        <taxon>Boletales</taxon>
        <taxon>Suillineae</taxon>
        <taxon>Suillaceae</taxon>
        <taxon>Suillus</taxon>
    </lineage>
</organism>
<name>A0A9P6ZFG0_9AGAM</name>